<dbReference type="RefSeq" id="WP_211947667.1">
    <property type="nucleotide sequence ID" value="NZ_CAJPUY010000009.1"/>
</dbReference>
<accession>A0A916IU05</accession>
<keyword evidence="2" id="KW-0472">Membrane</keyword>
<feature type="transmembrane region" description="Helical" evidence="2">
    <location>
        <begin position="15"/>
        <end position="38"/>
    </location>
</feature>
<comment type="caution">
    <text evidence="3">The sequence shown here is derived from an EMBL/GenBank/DDBJ whole genome shotgun (WGS) entry which is preliminary data.</text>
</comment>
<evidence type="ECO:0000256" key="2">
    <source>
        <dbReference type="SAM" id="Phobius"/>
    </source>
</evidence>
<evidence type="ECO:0000313" key="4">
    <source>
        <dbReference type="Proteomes" id="UP000672934"/>
    </source>
</evidence>
<proteinExistence type="predicted"/>
<dbReference type="EMBL" id="CAJPUY010000009">
    <property type="protein sequence ID" value="CAG2142768.1"/>
    <property type="molecule type" value="Genomic_DNA"/>
</dbReference>
<name>A0A916IU05_9BURK</name>
<feature type="region of interest" description="Disordered" evidence="1">
    <location>
        <begin position="48"/>
        <end position="76"/>
    </location>
</feature>
<keyword evidence="2" id="KW-0812">Transmembrane</keyword>
<keyword evidence="2" id="KW-1133">Transmembrane helix</keyword>
<evidence type="ECO:0000256" key="1">
    <source>
        <dbReference type="SAM" id="MobiDB-lite"/>
    </source>
</evidence>
<organism evidence="3 4">
    <name type="scientific">Cupriavidus yeoncheonensis</name>
    <dbReference type="NCBI Taxonomy" id="1462994"/>
    <lineage>
        <taxon>Bacteria</taxon>
        <taxon>Pseudomonadati</taxon>
        <taxon>Pseudomonadota</taxon>
        <taxon>Betaproteobacteria</taxon>
        <taxon>Burkholderiales</taxon>
        <taxon>Burkholderiaceae</taxon>
        <taxon>Cupriavidus</taxon>
    </lineage>
</organism>
<sequence>MEDLIAWYQSAPKEIIALAGTILGALITGLVTFTNSLLTAWNAHRLQGQQHQHDERKQRQDHEHDERKRTGQIAYESQRDKDARLMQLRREVFFPALESVAQSLYIIGSAVDINRPDSEIGQAAAAVSTKMAGVQLVGSDETTRACLTFGTAFGLFLHEVTMLRTLTMRFRAAVSDPQAMQQHNAEYLNAVQGLMQRNLPKLQDAQATALIAMRTELGLATDVVAYRDLQSSQRSELFESFERIKRVAVGP</sequence>
<dbReference type="Proteomes" id="UP000672934">
    <property type="component" value="Unassembled WGS sequence"/>
</dbReference>
<protein>
    <submittedName>
        <fullName evidence="3">Uncharacterized protein</fullName>
    </submittedName>
</protein>
<keyword evidence="4" id="KW-1185">Reference proteome</keyword>
<gene>
    <name evidence="3" type="ORF">LMG31506_02702</name>
</gene>
<dbReference type="AlphaFoldDB" id="A0A916IU05"/>
<reference evidence="3" key="1">
    <citation type="submission" date="2021-03" db="EMBL/GenBank/DDBJ databases">
        <authorList>
            <person name="Peeters C."/>
        </authorList>
    </citation>
    <scope>NUCLEOTIDE SEQUENCE</scope>
    <source>
        <strain evidence="3">LMG 31506</strain>
    </source>
</reference>
<evidence type="ECO:0000313" key="3">
    <source>
        <dbReference type="EMBL" id="CAG2142768.1"/>
    </source>
</evidence>
<feature type="compositionally biased region" description="Basic and acidic residues" evidence="1">
    <location>
        <begin position="51"/>
        <end position="69"/>
    </location>
</feature>